<dbReference type="InterPro" id="IPR024276">
    <property type="entry name" value="CCAP"/>
</dbReference>
<keyword evidence="2" id="KW-1185">Reference proteome</keyword>
<accession>A0A8S9WRA7</accession>
<comment type="caution">
    <text evidence="1">The sequence shown here is derived from an EMBL/GenBank/DDBJ whole genome shotgun (WGS) entry which is preliminary data.</text>
</comment>
<dbReference type="EMBL" id="WIXP02000015">
    <property type="protein sequence ID" value="KAF6199173.1"/>
    <property type="molecule type" value="Genomic_DNA"/>
</dbReference>
<reference evidence="1" key="1">
    <citation type="journal article" date="2021" name="Mol. Ecol. Resour.">
        <title>Apolygus lucorum genome provides insights into omnivorousness and mesophyll feeding.</title>
        <authorList>
            <person name="Liu Y."/>
            <person name="Liu H."/>
            <person name="Wang H."/>
            <person name="Huang T."/>
            <person name="Liu B."/>
            <person name="Yang B."/>
            <person name="Yin L."/>
            <person name="Li B."/>
            <person name="Zhang Y."/>
            <person name="Zhang S."/>
            <person name="Jiang F."/>
            <person name="Zhang X."/>
            <person name="Ren Y."/>
            <person name="Wang B."/>
            <person name="Wang S."/>
            <person name="Lu Y."/>
            <person name="Wu K."/>
            <person name="Fan W."/>
            <person name="Wang G."/>
        </authorList>
    </citation>
    <scope>NUCLEOTIDE SEQUENCE</scope>
    <source>
        <strain evidence="1">12Hb</strain>
    </source>
</reference>
<sequence length="198" mass="22267">MPSEMVSVRTCIKTLALLPSTSGCSPRGLTSLSANVALMQRYRVFESSHLLKRSSNPLVLHIPVHGVNMQLIYSCLLLPALFSVIYADDVILQKRYYYPGPGEVAEPLEPKMKKPFCNAFTGCGKKRSDESMAALVDLNSEPAVEDLSRQILSEAKLWEALQEARMELINRKHQGDRMQQLQPLPLTGIRKRSQYVYT</sequence>
<evidence type="ECO:0008006" key="3">
    <source>
        <dbReference type="Google" id="ProtNLM"/>
    </source>
</evidence>
<protein>
    <recommendedName>
        <fullName evidence="3">Cardioactive peptide</fullName>
    </recommendedName>
</protein>
<proteinExistence type="predicted"/>
<dbReference type="Pfam" id="PF11105">
    <property type="entry name" value="CCAP"/>
    <property type="match status" value="1"/>
</dbReference>
<organism evidence="1 2">
    <name type="scientific">Apolygus lucorum</name>
    <name type="common">Small green plant bug</name>
    <name type="synonym">Lygocoris lucorum</name>
    <dbReference type="NCBI Taxonomy" id="248454"/>
    <lineage>
        <taxon>Eukaryota</taxon>
        <taxon>Metazoa</taxon>
        <taxon>Ecdysozoa</taxon>
        <taxon>Arthropoda</taxon>
        <taxon>Hexapoda</taxon>
        <taxon>Insecta</taxon>
        <taxon>Pterygota</taxon>
        <taxon>Neoptera</taxon>
        <taxon>Paraneoptera</taxon>
        <taxon>Hemiptera</taxon>
        <taxon>Heteroptera</taxon>
        <taxon>Panheteroptera</taxon>
        <taxon>Cimicomorpha</taxon>
        <taxon>Miridae</taxon>
        <taxon>Mirini</taxon>
        <taxon>Apolygus</taxon>
    </lineage>
</organism>
<dbReference type="OrthoDB" id="6134464at2759"/>
<evidence type="ECO:0000313" key="2">
    <source>
        <dbReference type="Proteomes" id="UP000466442"/>
    </source>
</evidence>
<name>A0A8S9WRA7_APOLU</name>
<evidence type="ECO:0000313" key="1">
    <source>
        <dbReference type="EMBL" id="KAF6199173.1"/>
    </source>
</evidence>
<gene>
    <name evidence="1" type="ORF">GE061_007198</name>
</gene>
<dbReference type="AlphaFoldDB" id="A0A8S9WRA7"/>
<dbReference type="Proteomes" id="UP000466442">
    <property type="component" value="Unassembled WGS sequence"/>
</dbReference>